<dbReference type="InterPro" id="IPR036388">
    <property type="entry name" value="WH-like_DNA-bd_sf"/>
</dbReference>
<dbReference type="EMBL" id="CP006996">
    <property type="protein sequence ID" value="AHD21919.1"/>
    <property type="molecule type" value="Genomic_DNA"/>
</dbReference>
<dbReference type="HOGENOM" id="CLU_1609525_0_0_11"/>
<dbReference type="eggNOG" id="COG2203">
    <property type="taxonomic scope" value="Bacteria"/>
</dbReference>
<dbReference type="Pfam" id="PF01590">
    <property type="entry name" value="GAF"/>
    <property type="match status" value="1"/>
</dbReference>
<dbReference type="PROSITE" id="PS50921">
    <property type="entry name" value="ANTAR"/>
    <property type="match status" value="1"/>
</dbReference>
<keyword evidence="2 7" id="KW-0418">Kinase</keyword>
<dbReference type="PATRIC" id="fig|1435356.3.peg.2238"/>
<evidence type="ECO:0000256" key="3">
    <source>
        <dbReference type="ARBA" id="ARBA00023015"/>
    </source>
</evidence>
<name>V9XIS1_9NOCA</name>
<keyword evidence="4" id="KW-0804">Transcription</keyword>
<dbReference type="InterPro" id="IPR003018">
    <property type="entry name" value="GAF"/>
</dbReference>
<evidence type="ECO:0000256" key="2">
    <source>
        <dbReference type="ARBA" id="ARBA00022777"/>
    </source>
</evidence>
<protein>
    <submittedName>
        <fullName evidence="7">Hisitidine kinase</fullName>
    </submittedName>
</protein>
<evidence type="ECO:0000313" key="6">
    <source>
        <dbReference type="EMBL" id="AHD21191.1"/>
    </source>
</evidence>
<gene>
    <name evidence="6" type="ORF">Y013_11155</name>
    <name evidence="7" type="ORF">Y013_15275</name>
</gene>
<reference evidence="7 8" key="1">
    <citation type="journal article" date="2014" name="Genome Announc.">
        <title>Complete Genome of Rhodococcus pyridinivorans SB3094, a Methyl-Ethyl-Ketone-Degrading Bacterium Used for Bioaugmentation.</title>
        <authorList>
            <person name="Dueholm M.S."/>
            <person name="Albertsen M."/>
            <person name="D'Imperio S."/>
            <person name="Tale V.P."/>
            <person name="Lewis D."/>
            <person name="Nielsen P.H."/>
            <person name="Nielsen J.L."/>
        </authorList>
    </citation>
    <scope>NUCLEOTIDE SEQUENCE [LARGE SCALE GENOMIC DNA]</scope>
    <source>
        <strain evidence="7 8">SB3094</strain>
    </source>
</reference>
<proteinExistence type="predicted"/>
<dbReference type="Pfam" id="PF03861">
    <property type="entry name" value="ANTAR"/>
    <property type="match status" value="1"/>
</dbReference>
<evidence type="ECO:0000259" key="5">
    <source>
        <dbReference type="PROSITE" id="PS50921"/>
    </source>
</evidence>
<organism evidence="7 8">
    <name type="scientific">Rhodococcus pyridinivorans SB3094</name>
    <dbReference type="NCBI Taxonomy" id="1435356"/>
    <lineage>
        <taxon>Bacteria</taxon>
        <taxon>Bacillati</taxon>
        <taxon>Actinomycetota</taxon>
        <taxon>Actinomycetes</taxon>
        <taxon>Mycobacteriales</taxon>
        <taxon>Nocardiaceae</taxon>
        <taxon>Rhodococcus</taxon>
    </lineage>
</organism>
<evidence type="ECO:0000256" key="1">
    <source>
        <dbReference type="ARBA" id="ARBA00022679"/>
    </source>
</evidence>
<accession>V9XIS1</accession>
<dbReference type="SMART" id="SM01012">
    <property type="entry name" value="ANTAR"/>
    <property type="match status" value="1"/>
</dbReference>
<dbReference type="SUPFAM" id="SSF52172">
    <property type="entry name" value="CheY-like"/>
    <property type="match status" value="1"/>
</dbReference>
<feature type="domain" description="ANTAR" evidence="5">
    <location>
        <begin position="95"/>
        <end position="156"/>
    </location>
</feature>
<dbReference type="InterPro" id="IPR005561">
    <property type="entry name" value="ANTAR"/>
</dbReference>
<dbReference type="AlphaFoldDB" id="V9XIS1"/>
<dbReference type="GO" id="GO:0003723">
    <property type="term" value="F:RNA binding"/>
    <property type="evidence" value="ECO:0007669"/>
    <property type="project" value="InterPro"/>
</dbReference>
<dbReference type="Gene3D" id="3.30.450.40">
    <property type="match status" value="1"/>
</dbReference>
<dbReference type="GO" id="GO:0016301">
    <property type="term" value="F:kinase activity"/>
    <property type="evidence" value="ECO:0007669"/>
    <property type="project" value="UniProtKB-KW"/>
</dbReference>
<evidence type="ECO:0000313" key="8">
    <source>
        <dbReference type="Proteomes" id="UP000018781"/>
    </source>
</evidence>
<dbReference type="KEGG" id="rpy:Y013_15275"/>
<evidence type="ECO:0000313" key="7">
    <source>
        <dbReference type="EMBL" id="AHD21919.1"/>
    </source>
</evidence>
<dbReference type="Gene3D" id="1.10.10.10">
    <property type="entry name" value="Winged helix-like DNA-binding domain superfamily/Winged helix DNA-binding domain"/>
    <property type="match status" value="1"/>
</dbReference>
<dbReference type="EMBL" id="CP006996">
    <property type="protein sequence ID" value="AHD21191.1"/>
    <property type="molecule type" value="Genomic_DNA"/>
</dbReference>
<keyword evidence="1" id="KW-0808">Transferase</keyword>
<keyword evidence="3" id="KW-0805">Transcription regulation</keyword>
<dbReference type="SUPFAM" id="SSF55781">
    <property type="entry name" value="GAF domain-like"/>
    <property type="match status" value="1"/>
</dbReference>
<dbReference type="Proteomes" id="UP000018781">
    <property type="component" value="Chromosome"/>
</dbReference>
<sequence>MDTGEGRGARSANSVRFERQLRESIEELAREMHDDRWPAFASRAARLGVRSMLAVRLYTTDDTIGALNLHSSHAGAFDDGSIDIASTLATHAAFDAVAAVREEQFRAALASRDVIGQAKGVLMERFGIDAESAFEMLRRLSQERNQLVRDLAVEVVETARPPRER</sequence>
<dbReference type="InterPro" id="IPR011006">
    <property type="entry name" value="CheY-like_superfamily"/>
</dbReference>
<dbReference type="KEGG" id="rpy:Y013_11155"/>
<evidence type="ECO:0000256" key="4">
    <source>
        <dbReference type="ARBA" id="ARBA00023163"/>
    </source>
</evidence>
<dbReference type="InterPro" id="IPR029016">
    <property type="entry name" value="GAF-like_dom_sf"/>
</dbReference>